<evidence type="ECO:0008006" key="5">
    <source>
        <dbReference type="Google" id="ProtNLM"/>
    </source>
</evidence>
<keyword evidence="1" id="KW-0689">Ribosomal protein</keyword>
<dbReference type="GO" id="GO:0006412">
    <property type="term" value="P:translation"/>
    <property type="evidence" value="ECO:0007669"/>
    <property type="project" value="InterPro"/>
</dbReference>
<dbReference type="AlphaFoldDB" id="A0AAN7ZAE3"/>
<evidence type="ECO:0000313" key="4">
    <source>
        <dbReference type="Proteomes" id="UP001305414"/>
    </source>
</evidence>
<organism evidence="3 4">
    <name type="scientific">Xylaria bambusicola</name>
    <dbReference type="NCBI Taxonomy" id="326684"/>
    <lineage>
        <taxon>Eukaryota</taxon>
        <taxon>Fungi</taxon>
        <taxon>Dikarya</taxon>
        <taxon>Ascomycota</taxon>
        <taxon>Pezizomycotina</taxon>
        <taxon>Sordariomycetes</taxon>
        <taxon>Xylariomycetidae</taxon>
        <taxon>Xylariales</taxon>
        <taxon>Xylariaceae</taxon>
        <taxon>Xylaria</taxon>
    </lineage>
</organism>
<dbReference type="SUPFAM" id="SSF54189">
    <property type="entry name" value="Ribosomal proteins S24e, L23 and L15e"/>
    <property type="match status" value="1"/>
</dbReference>
<dbReference type="InterPro" id="IPR012678">
    <property type="entry name" value="Ribosomal_uL23/eL15/eS24_sf"/>
</dbReference>
<dbReference type="EMBL" id="JAWHQM010000063">
    <property type="protein sequence ID" value="KAK5636137.1"/>
    <property type="molecule type" value="Genomic_DNA"/>
</dbReference>
<name>A0AAN7ZAE3_9PEZI</name>
<dbReference type="Proteomes" id="UP001305414">
    <property type="component" value="Unassembled WGS sequence"/>
</dbReference>
<protein>
    <recommendedName>
        <fullName evidence="5">40S ribosomal protein S24</fullName>
    </recommendedName>
</protein>
<dbReference type="GO" id="GO:0005840">
    <property type="term" value="C:ribosome"/>
    <property type="evidence" value="ECO:0007669"/>
    <property type="project" value="UniProtKB-KW"/>
</dbReference>
<dbReference type="Gene3D" id="3.30.70.3370">
    <property type="match status" value="1"/>
</dbReference>
<proteinExistence type="predicted"/>
<accession>A0AAN7ZAE3</accession>
<comment type="caution">
    <text evidence="3">The sequence shown here is derived from an EMBL/GenBank/DDBJ whole genome shotgun (WGS) entry which is preliminary data.</text>
</comment>
<evidence type="ECO:0000256" key="2">
    <source>
        <dbReference type="ARBA" id="ARBA00023274"/>
    </source>
</evidence>
<dbReference type="GO" id="GO:1990904">
    <property type="term" value="C:ribonucleoprotein complex"/>
    <property type="evidence" value="ECO:0007669"/>
    <property type="project" value="UniProtKB-KW"/>
</dbReference>
<sequence length="156" mass="17372">MADAITIRTRRFRINPLLSRASQPGPHAVVSGKSPYTHLTLRDVLHPGRPGVSKSRLEEALAMLYKATVKQISISGLQTAFGGGKTTGFVCIYDSVGARMTFDAKYRLKCAGLASRADRQSKQNRSHWKNWGKRFRGTNKPKYPVLSVRWVTTTPL</sequence>
<keyword evidence="2" id="KW-0687">Ribonucleoprotein</keyword>
<dbReference type="PANTHER" id="PTHR10496">
    <property type="entry name" value="40S RIBOSOMAL PROTEIN S24"/>
    <property type="match status" value="1"/>
</dbReference>
<evidence type="ECO:0000256" key="1">
    <source>
        <dbReference type="ARBA" id="ARBA00022980"/>
    </source>
</evidence>
<dbReference type="Pfam" id="PF01282">
    <property type="entry name" value="Ribosomal_S24e"/>
    <property type="match status" value="1"/>
</dbReference>
<keyword evidence="4" id="KW-1185">Reference proteome</keyword>
<evidence type="ECO:0000313" key="3">
    <source>
        <dbReference type="EMBL" id="KAK5636137.1"/>
    </source>
</evidence>
<dbReference type="InterPro" id="IPR001976">
    <property type="entry name" value="Ribosomal_eS24"/>
</dbReference>
<gene>
    <name evidence="3" type="ORF">RRF57_011849</name>
</gene>
<dbReference type="InterPro" id="IPR053709">
    <property type="entry name" value="eRP_eS24_sf"/>
</dbReference>
<reference evidence="3 4" key="1">
    <citation type="submission" date="2023-10" db="EMBL/GenBank/DDBJ databases">
        <title>Draft genome sequence of Xylaria bambusicola isolate GMP-LS, the root and basal stem rot pathogen of sugarcane in Indonesia.</title>
        <authorList>
            <person name="Selvaraj P."/>
            <person name="Muralishankar V."/>
            <person name="Muruganantham S."/>
            <person name="Sp S."/>
            <person name="Haryani S."/>
            <person name="Lau K.J.X."/>
            <person name="Naqvi N.I."/>
        </authorList>
    </citation>
    <scope>NUCLEOTIDE SEQUENCE [LARGE SCALE GENOMIC DNA]</scope>
    <source>
        <strain evidence="3">GMP-LS</strain>
    </source>
</reference>
<dbReference type="GO" id="GO:0003735">
    <property type="term" value="F:structural constituent of ribosome"/>
    <property type="evidence" value="ECO:0007669"/>
    <property type="project" value="InterPro"/>
</dbReference>